<reference evidence="1 2" key="1">
    <citation type="journal article" date="2016" name="Proc. Natl. Acad. Sci. U.S.A.">
        <title>Lipid metabolic changes in an early divergent fungus govern the establishment of a mutualistic symbiosis with endobacteria.</title>
        <authorList>
            <person name="Lastovetsky O.A."/>
            <person name="Gaspar M.L."/>
            <person name="Mondo S.J."/>
            <person name="LaButti K.M."/>
            <person name="Sandor L."/>
            <person name="Grigoriev I.V."/>
            <person name="Henry S.A."/>
            <person name="Pawlowska T.E."/>
        </authorList>
    </citation>
    <scope>NUCLEOTIDE SEQUENCE [LARGE SCALE GENOMIC DNA]</scope>
    <source>
        <strain evidence="1 2">ATCC 11559</strain>
    </source>
</reference>
<organism evidence="1 2">
    <name type="scientific">Rhizopus microsporus</name>
    <dbReference type="NCBI Taxonomy" id="58291"/>
    <lineage>
        <taxon>Eukaryota</taxon>
        <taxon>Fungi</taxon>
        <taxon>Fungi incertae sedis</taxon>
        <taxon>Mucoromycota</taxon>
        <taxon>Mucoromycotina</taxon>
        <taxon>Mucoromycetes</taxon>
        <taxon>Mucorales</taxon>
        <taxon>Mucorineae</taxon>
        <taxon>Rhizopodaceae</taxon>
        <taxon>Rhizopus</taxon>
    </lineage>
</organism>
<protein>
    <submittedName>
        <fullName evidence="1">Uncharacterized protein</fullName>
    </submittedName>
</protein>
<dbReference type="AlphaFoldDB" id="A0A1X0S074"/>
<evidence type="ECO:0000313" key="2">
    <source>
        <dbReference type="Proteomes" id="UP000242381"/>
    </source>
</evidence>
<dbReference type="Proteomes" id="UP000242381">
    <property type="component" value="Unassembled WGS sequence"/>
</dbReference>
<sequence>MQPLLSKCEEHSLSLGYRWNPKKCVIVDPNPTRQKYYLYNSELPNEDYFPYLGVPIKSGGIIDKSALLQQNINKALGTMRQLVTLGFLIDNHRSKLQEKHTKLLFHCRNDLIVDPILRISMTRSEWSRCVRWRLGWLHLGKPQACSFHPNELFSRQHSFSCLDMHNRLQMPKSIDDPLSYLLNLLPPTFHTRKGFSFLLSLRSDPSNTA</sequence>
<gene>
    <name evidence="1" type="ORF">BCV71DRAFT_249780</name>
</gene>
<accession>A0A1X0S074</accession>
<dbReference type="VEuPathDB" id="FungiDB:BCV72DRAFT_312360"/>
<name>A0A1X0S074_RHIZD</name>
<proteinExistence type="predicted"/>
<dbReference type="EMBL" id="KV921348">
    <property type="protein sequence ID" value="ORE17713.1"/>
    <property type="molecule type" value="Genomic_DNA"/>
</dbReference>
<evidence type="ECO:0000313" key="1">
    <source>
        <dbReference type="EMBL" id="ORE17713.1"/>
    </source>
</evidence>
<dbReference type="OMA" id="HTRKGFS"/>